<dbReference type="Pfam" id="PF11327">
    <property type="entry name" value="Egh16-like"/>
    <property type="match status" value="1"/>
</dbReference>
<keyword evidence="2" id="KW-0732">Signal</keyword>
<feature type="chain" id="PRO_5043709915" evidence="2">
    <location>
        <begin position="23"/>
        <end position="490"/>
    </location>
</feature>
<dbReference type="AlphaFoldDB" id="A0AAV9WT27"/>
<accession>A0AAV9WT27</accession>
<protein>
    <submittedName>
        <fullName evidence="3">Uncharacterized protein</fullName>
    </submittedName>
</protein>
<evidence type="ECO:0000256" key="2">
    <source>
        <dbReference type="SAM" id="SignalP"/>
    </source>
</evidence>
<evidence type="ECO:0000313" key="3">
    <source>
        <dbReference type="EMBL" id="KAK6525168.1"/>
    </source>
</evidence>
<reference evidence="3 4" key="1">
    <citation type="submission" date="2019-10" db="EMBL/GenBank/DDBJ databases">
        <authorList>
            <person name="Palmer J.M."/>
        </authorList>
    </citation>
    <scope>NUCLEOTIDE SEQUENCE [LARGE SCALE GENOMIC DNA]</scope>
    <source>
        <strain evidence="3 4">TWF694</strain>
    </source>
</reference>
<dbReference type="EMBL" id="JAVHJO010000017">
    <property type="protein sequence ID" value="KAK6525168.1"/>
    <property type="molecule type" value="Genomic_DNA"/>
</dbReference>
<feature type="signal peptide" evidence="2">
    <location>
        <begin position="1"/>
        <end position="22"/>
    </location>
</feature>
<evidence type="ECO:0000256" key="1">
    <source>
        <dbReference type="SAM" id="MobiDB-lite"/>
    </source>
</evidence>
<feature type="region of interest" description="Disordered" evidence="1">
    <location>
        <begin position="264"/>
        <end position="310"/>
    </location>
</feature>
<proteinExistence type="predicted"/>
<dbReference type="InterPro" id="IPR021476">
    <property type="entry name" value="Egh16-like"/>
</dbReference>
<evidence type="ECO:0000313" key="4">
    <source>
        <dbReference type="Proteomes" id="UP001365542"/>
    </source>
</evidence>
<organism evidence="3 4">
    <name type="scientific">Orbilia ellipsospora</name>
    <dbReference type="NCBI Taxonomy" id="2528407"/>
    <lineage>
        <taxon>Eukaryota</taxon>
        <taxon>Fungi</taxon>
        <taxon>Dikarya</taxon>
        <taxon>Ascomycota</taxon>
        <taxon>Pezizomycotina</taxon>
        <taxon>Orbiliomycetes</taxon>
        <taxon>Orbiliales</taxon>
        <taxon>Orbiliaceae</taxon>
        <taxon>Orbilia</taxon>
    </lineage>
</organism>
<comment type="caution">
    <text evidence="3">The sequence shown here is derived from an EMBL/GenBank/DDBJ whole genome shotgun (WGS) entry which is preliminary data.</text>
</comment>
<sequence length="490" mass="52964">MRFEISAASCVAILAALSEVNAHGVFIEAWGSLNPGYKGHGLGYRAGVPRTGTDQWPYQIDITVFANPAVRNDAHPPKYLSTGCGQSFRSIIDNMAVDNPAEYNKRKNDPWGMIYNWFSTYSHRLMNTTKEIELSIQSFRGKEKRFIQWKPGAQINIQVHQVNQDGAGPYRCRVDQVGLGHGKWSGWLPIRTNVPGAPYSFRAEGTLHNYPLVVNIPANIKCGGRFRYGNVVFENLCMLRCENLAKNGPFGGCIPFQQIVPPAKPVAKPKPKAKPTPKAPYNKPPTYNKPTPKPKPTPYTKPAPTKKPYYPRDLEEQLKLYYPRDLNEVASELQKRGYTPAEIKALSGGEYMDPKDKAALEASSPPAEMKKVLGDAIKANTEGNSTANIAKVISSSDEQPVQNDQVPVGHGVVVASGTAIPSAFDQNAADEAIATADAVMPSAGPDVSQTFAPEPVPTDAQSSGDDDADSAAADATSTSSSAASTTTATN</sequence>
<gene>
    <name evidence="3" type="ORF">TWF694_005314</name>
</gene>
<feature type="compositionally biased region" description="Low complexity" evidence="1">
    <location>
        <begin position="279"/>
        <end position="290"/>
    </location>
</feature>
<feature type="compositionally biased region" description="Pro residues" evidence="1">
    <location>
        <begin position="291"/>
        <end position="301"/>
    </location>
</feature>
<dbReference type="PANTHER" id="PTHR34618">
    <property type="entry name" value="SURFACE PROTEIN MAS1, PUTATIVE-RELATED"/>
    <property type="match status" value="1"/>
</dbReference>
<feature type="compositionally biased region" description="Low complexity" evidence="1">
    <location>
        <begin position="470"/>
        <end position="490"/>
    </location>
</feature>
<name>A0AAV9WT27_9PEZI</name>
<keyword evidence="4" id="KW-1185">Reference proteome</keyword>
<dbReference type="Proteomes" id="UP001365542">
    <property type="component" value="Unassembled WGS sequence"/>
</dbReference>
<dbReference type="PANTHER" id="PTHR34618:SF4">
    <property type="entry name" value="CAS1"/>
    <property type="match status" value="1"/>
</dbReference>
<feature type="region of interest" description="Disordered" evidence="1">
    <location>
        <begin position="439"/>
        <end position="490"/>
    </location>
</feature>